<dbReference type="PANTHER" id="PTHR43033:SF1">
    <property type="entry name" value="TRNA(ILE)-LYSIDINE SYNTHASE-RELATED"/>
    <property type="match status" value="1"/>
</dbReference>
<keyword evidence="3 8" id="KW-0436">Ligase</keyword>
<dbReference type="InterPro" id="IPR015262">
    <property type="entry name" value="tRNA_Ile_lys_synt_subst-bd"/>
</dbReference>
<comment type="function">
    <text evidence="8">Ligates lysine onto the cytidine present at position 34 of the AUA codon-specific tRNA(Ile) that contains the anticodon CAU, in an ATP-dependent manner. Cytidine is converted to lysidine, thus changing the amino acid specificity of the tRNA from methionine to isoleucine.</text>
</comment>
<comment type="similarity">
    <text evidence="8">Belongs to the tRNA(Ile)-lysidine synthase family.</text>
</comment>
<evidence type="ECO:0000259" key="9">
    <source>
        <dbReference type="SMART" id="SM00977"/>
    </source>
</evidence>
<proteinExistence type="inferred from homology"/>
<dbReference type="SUPFAM" id="SSF56037">
    <property type="entry name" value="PheT/TilS domain"/>
    <property type="match status" value="1"/>
</dbReference>
<evidence type="ECO:0000256" key="7">
    <source>
        <dbReference type="ARBA" id="ARBA00048539"/>
    </source>
</evidence>
<keyword evidence="2 8" id="KW-0963">Cytoplasm</keyword>
<accession>A0ABW1AZ17</accession>
<dbReference type="Pfam" id="PF01171">
    <property type="entry name" value="ATP_bind_3"/>
    <property type="match status" value="1"/>
</dbReference>
<evidence type="ECO:0000256" key="3">
    <source>
        <dbReference type="ARBA" id="ARBA00022598"/>
    </source>
</evidence>
<comment type="domain">
    <text evidence="8">The N-terminal region contains the highly conserved SGGXDS motif, predicted to be a P-loop motif involved in ATP binding.</text>
</comment>
<dbReference type="RefSeq" id="WP_232516534.1">
    <property type="nucleotide sequence ID" value="NZ_JBHSOG010000114.1"/>
</dbReference>
<dbReference type="Pfam" id="PF11734">
    <property type="entry name" value="TilS_C"/>
    <property type="match status" value="1"/>
</dbReference>
<dbReference type="CDD" id="cd01992">
    <property type="entry name" value="TilS_N"/>
    <property type="match status" value="1"/>
</dbReference>
<evidence type="ECO:0000256" key="6">
    <source>
        <dbReference type="ARBA" id="ARBA00022840"/>
    </source>
</evidence>
<dbReference type="EMBL" id="JBHSOG010000114">
    <property type="protein sequence ID" value="MFC5772321.1"/>
    <property type="molecule type" value="Genomic_DNA"/>
</dbReference>
<keyword evidence="11" id="KW-1185">Reference proteome</keyword>
<evidence type="ECO:0000256" key="2">
    <source>
        <dbReference type="ARBA" id="ARBA00022490"/>
    </source>
</evidence>
<evidence type="ECO:0000256" key="5">
    <source>
        <dbReference type="ARBA" id="ARBA00022741"/>
    </source>
</evidence>
<dbReference type="SUPFAM" id="SSF82829">
    <property type="entry name" value="MesJ substrate recognition domain-like"/>
    <property type="match status" value="1"/>
</dbReference>
<feature type="binding site" evidence="8">
    <location>
        <begin position="25"/>
        <end position="30"/>
    </location>
    <ligand>
        <name>ATP</name>
        <dbReference type="ChEBI" id="CHEBI:30616"/>
    </ligand>
</feature>
<dbReference type="InterPro" id="IPR014729">
    <property type="entry name" value="Rossmann-like_a/b/a_fold"/>
</dbReference>
<dbReference type="Pfam" id="PF09179">
    <property type="entry name" value="TilS"/>
    <property type="match status" value="1"/>
</dbReference>
<dbReference type="Gene3D" id="1.20.59.20">
    <property type="match status" value="1"/>
</dbReference>
<evidence type="ECO:0000256" key="8">
    <source>
        <dbReference type="HAMAP-Rule" id="MF_01161"/>
    </source>
</evidence>
<sequence>MPGAVAGVLARAGVTSGSRLCCCLSGGVDSVVLLHALCEARDGLGFTLSAAHVHHGLSPHADDWLAFCRDLCARLGLPFLSFRVAVRRDDPQGLEAAARAARHAALAQVACDWLAFGHHQDDQAETLLFRLFRGTGVRGAAAMAEMEPPADGRAGRLRPLLGLRRARIAAWARERGLAWIEDESNADPRFARNDIRHRIVPAIEPAFPAVVPVLARAAGHFREAGELLDQLAALDEAACGGTMLERDALLRLDDARLANLLRWQARRHGAAAPSRNRLAEALRQLRGTAAQHPLRLSLGALACCAYRGRIWLEDAEPPVPPAPQPWCGEPRLPWAGGWVAFAPAVGAGLSRAMLERGAALRLVPRASGLRLRMAADRPRRSFKNLCQEAGIPAWLRERLPVLEVDGVPAWAGGIGCAAGFACAPGEAGIEPVWRTRA</sequence>
<dbReference type="NCBIfam" id="TIGR02433">
    <property type="entry name" value="lysidine_TilS_C"/>
    <property type="match status" value="1"/>
</dbReference>
<evidence type="ECO:0000256" key="1">
    <source>
        <dbReference type="ARBA" id="ARBA00004496"/>
    </source>
</evidence>
<dbReference type="Gene3D" id="3.40.50.620">
    <property type="entry name" value="HUPs"/>
    <property type="match status" value="1"/>
</dbReference>
<dbReference type="EC" id="6.3.4.19" evidence="8"/>
<evidence type="ECO:0000313" key="11">
    <source>
        <dbReference type="Proteomes" id="UP001595974"/>
    </source>
</evidence>
<dbReference type="GO" id="GO:0032267">
    <property type="term" value="F:tRNA(Ile)-lysidine synthase activity"/>
    <property type="evidence" value="ECO:0007669"/>
    <property type="project" value="UniProtKB-EC"/>
</dbReference>
<dbReference type="InterPro" id="IPR012796">
    <property type="entry name" value="Lysidine-tRNA-synth_C"/>
</dbReference>
<keyword evidence="6 8" id="KW-0067">ATP-binding</keyword>
<dbReference type="HAMAP" id="MF_01161">
    <property type="entry name" value="tRNA_Ile_lys_synt"/>
    <property type="match status" value="1"/>
</dbReference>
<evidence type="ECO:0000256" key="4">
    <source>
        <dbReference type="ARBA" id="ARBA00022694"/>
    </source>
</evidence>
<dbReference type="PANTHER" id="PTHR43033">
    <property type="entry name" value="TRNA(ILE)-LYSIDINE SYNTHASE-RELATED"/>
    <property type="match status" value="1"/>
</dbReference>
<keyword evidence="4 8" id="KW-0819">tRNA processing</keyword>
<dbReference type="SUPFAM" id="SSF52402">
    <property type="entry name" value="Adenine nucleotide alpha hydrolases-like"/>
    <property type="match status" value="1"/>
</dbReference>
<organism evidence="10 11">
    <name type="scientific">Thauera sinica</name>
    <dbReference type="NCBI Taxonomy" id="2665146"/>
    <lineage>
        <taxon>Bacteria</taxon>
        <taxon>Pseudomonadati</taxon>
        <taxon>Pseudomonadota</taxon>
        <taxon>Betaproteobacteria</taxon>
        <taxon>Rhodocyclales</taxon>
        <taxon>Zoogloeaceae</taxon>
        <taxon>Thauera</taxon>
    </lineage>
</organism>
<name>A0ABW1AZ17_9RHOO</name>
<comment type="caution">
    <text evidence="10">The sequence shown here is derived from an EMBL/GenBank/DDBJ whole genome shotgun (WGS) entry which is preliminary data.</text>
</comment>
<keyword evidence="5 8" id="KW-0547">Nucleotide-binding</keyword>
<dbReference type="InterPro" id="IPR012795">
    <property type="entry name" value="tRNA_Ile_lys_synt_N"/>
</dbReference>
<comment type="subcellular location">
    <subcellularLocation>
        <location evidence="1 8">Cytoplasm</location>
    </subcellularLocation>
</comment>
<evidence type="ECO:0000313" key="10">
    <source>
        <dbReference type="EMBL" id="MFC5772321.1"/>
    </source>
</evidence>
<reference evidence="11" key="1">
    <citation type="journal article" date="2019" name="Int. J. Syst. Evol. Microbiol.">
        <title>The Global Catalogue of Microorganisms (GCM) 10K type strain sequencing project: providing services to taxonomists for standard genome sequencing and annotation.</title>
        <authorList>
            <consortium name="The Broad Institute Genomics Platform"/>
            <consortium name="The Broad Institute Genome Sequencing Center for Infectious Disease"/>
            <person name="Wu L."/>
            <person name="Ma J."/>
        </authorList>
    </citation>
    <scope>NUCLEOTIDE SEQUENCE [LARGE SCALE GENOMIC DNA]</scope>
    <source>
        <strain evidence="11">SHR3</strain>
    </source>
</reference>
<dbReference type="Proteomes" id="UP001595974">
    <property type="component" value="Unassembled WGS sequence"/>
</dbReference>
<dbReference type="SMART" id="SM00977">
    <property type="entry name" value="TilS_C"/>
    <property type="match status" value="1"/>
</dbReference>
<gene>
    <name evidence="8 10" type="primary">tilS</name>
    <name evidence="10" type="ORF">ACFPTN_23315</name>
</gene>
<dbReference type="InterPro" id="IPR012094">
    <property type="entry name" value="tRNA_Ile_lys_synt"/>
</dbReference>
<feature type="domain" description="Lysidine-tRNA(Ile) synthetase C-terminal" evidence="9">
    <location>
        <begin position="360"/>
        <end position="433"/>
    </location>
</feature>
<protein>
    <recommendedName>
        <fullName evidence="8">tRNA(Ile)-lysidine synthase</fullName>
        <ecNumber evidence="8">6.3.4.19</ecNumber>
    </recommendedName>
    <alternativeName>
        <fullName evidence="8">tRNA(Ile)-2-lysyl-cytidine synthase</fullName>
    </alternativeName>
    <alternativeName>
        <fullName evidence="8">tRNA(Ile)-lysidine synthetase</fullName>
    </alternativeName>
</protein>
<comment type="catalytic activity">
    <reaction evidence="7 8">
        <text>cytidine(34) in tRNA(Ile2) + L-lysine + ATP = lysidine(34) in tRNA(Ile2) + AMP + diphosphate + H(+)</text>
        <dbReference type="Rhea" id="RHEA:43744"/>
        <dbReference type="Rhea" id="RHEA-COMP:10625"/>
        <dbReference type="Rhea" id="RHEA-COMP:10670"/>
        <dbReference type="ChEBI" id="CHEBI:15378"/>
        <dbReference type="ChEBI" id="CHEBI:30616"/>
        <dbReference type="ChEBI" id="CHEBI:32551"/>
        <dbReference type="ChEBI" id="CHEBI:33019"/>
        <dbReference type="ChEBI" id="CHEBI:82748"/>
        <dbReference type="ChEBI" id="CHEBI:83665"/>
        <dbReference type="ChEBI" id="CHEBI:456215"/>
        <dbReference type="EC" id="6.3.4.19"/>
    </reaction>
</comment>
<dbReference type="NCBIfam" id="TIGR02432">
    <property type="entry name" value="lysidine_TilS_N"/>
    <property type="match status" value="1"/>
</dbReference>
<dbReference type="InterPro" id="IPR011063">
    <property type="entry name" value="TilS/TtcA_N"/>
</dbReference>